<dbReference type="GO" id="GO:0009536">
    <property type="term" value="C:plastid"/>
    <property type="evidence" value="ECO:0007669"/>
    <property type="project" value="UniProtKB-SubCell"/>
</dbReference>
<dbReference type="HAMAP" id="MF_01363">
    <property type="entry name" value="Ribosomal_bL21"/>
    <property type="match status" value="1"/>
</dbReference>
<dbReference type="GO" id="GO:0003735">
    <property type="term" value="F:structural constituent of ribosome"/>
    <property type="evidence" value="ECO:0007669"/>
    <property type="project" value="InterPro"/>
</dbReference>
<comment type="subcellular location">
    <subcellularLocation>
        <location evidence="1">Plastid</location>
    </subcellularLocation>
</comment>
<evidence type="ECO:0000256" key="3">
    <source>
        <dbReference type="ARBA" id="ARBA00022640"/>
    </source>
</evidence>
<protein>
    <recommendedName>
        <fullName evidence="8">50S ribosomal protein L21, chloroplastic</fullName>
    </recommendedName>
</protein>
<dbReference type="InterPro" id="IPR028909">
    <property type="entry name" value="bL21-like"/>
</dbReference>
<dbReference type="InterPro" id="IPR001787">
    <property type="entry name" value="Ribosomal_bL21"/>
</dbReference>
<dbReference type="GO" id="GO:0006412">
    <property type="term" value="P:translation"/>
    <property type="evidence" value="ECO:0007669"/>
    <property type="project" value="InterPro"/>
</dbReference>
<geneLocation type="plastid" evidence="9"/>
<evidence type="ECO:0000256" key="5">
    <source>
        <dbReference type="ARBA" id="ARBA00022884"/>
    </source>
</evidence>
<proteinExistence type="inferred from homology"/>
<dbReference type="SUPFAM" id="SSF141091">
    <property type="entry name" value="L21p-like"/>
    <property type="match status" value="1"/>
</dbReference>
<keyword evidence="6 9" id="KW-0689">Ribosomal protein</keyword>
<sequence>MNYAIVDVSGRQVWMEPGKFYDINYIPGNPGDLINLNRVLLVCKNDLVEIGKPCLSSRFVKTKIVKHVNSQKLTIFKIKPKKNARCKKGHRQKLTRLLVEDIF</sequence>
<evidence type="ECO:0000256" key="7">
    <source>
        <dbReference type="ARBA" id="ARBA00023274"/>
    </source>
</evidence>
<name>A0A4D6WLY7_9FLOR</name>
<evidence type="ECO:0000256" key="6">
    <source>
        <dbReference type="ARBA" id="ARBA00022980"/>
    </source>
</evidence>
<reference evidence="9" key="1">
    <citation type="journal article" date="2019" name="Mol. Phylogenet. Evol.">
        <title>Morphological evolution and classification of the red algal order Ceramiales inferred using plastid phylogenomics.</title>
        <authorList>
            <person name="Diaz-Tapia P."/>
            <person name="Pasella M.M."/>
            <person name="Verbruggen H."/>
            <person name="Maggs C.A."/>
        </authorList>
    </citation>
    <scope>NUCLEOTIDE SEQUENCE</scope>
    <source>
        <strain evidence="9">PD2929_2</strain>
    </source>
</reference>
<dbReference type="PANTHER" id="PTHR21349:SF7">
    <property type="entry name" value="LARGE RIBOSOMAL SUBUNIT PROTEIN BL21C"/>
    <property type="match status" value="1"/>
</dbReference>
<reference evidence="9" key="2">
    <citation type="submission" date="2019-04" db="EMBL/GenBank/DDBJ databases">
        <authorList>
            <person name="Pasella M."/>
        </authorList>
    </citation>
    <scope>NUCLEOTIDE SEQUENCE</scope>
    <source>
        <strain evidence="9">PD2929_2</strain>
    </source>
</reference>
<dbReference type="Pfam" id="PF00829">
    <property type="entry name" value="Ribosomal_L21p"/>
    <property type="match status" value="1"/>
</dbReference>
<evidence type="ECO:0000256" key="2">
    <source>
        <dbReference type="ARBA" id="ARBA00008563"/>
    </source>
</evidence>
<keyword evidence="5" id="KW-0694">RNA-binding</keyword>
<comment type="similarity">
    <text evidence="2">Belongs to the bacterial ribosomal protein bL21 family.</text>
</comment>
<evidence type="ECO:0000256" key="1">
    <source>
        <dbReference type="ARBA" id="ARBA00004474"/>
    </source>
</evidence>
<dbReference type="InterPro" id="IPR036164">
    <property type="entry name" value="bL21-like_sf"/>
</dbReference>
<accession>A0A4D6WLY7</accession>
<evidence type="ECO:0000256" key="4">
    <source>
        <dbReference type="ARBA" id="ARBA00022730"/>
    </source>
</evidence>
<dbReference type="GO" id="GO:0019843">
    <property type="term" value="F:rRNA binding"/>
    <property type="evidence" value="ECO:0007669"/>
    <property type="project" value="UniProtKB-KW"/>
</dbReference>
<dbReference type="AlphaFoldDB" id="A0A4D6WLY7"/>
<organism evidence="9">
    <name type="scientific">Apoglossum ruscifolium</name>
    <dbReference type="NCBI Taxonomy" id="167976"/>
    <lineage>
        <taxon>Eukaryota</taxon>
        <taxon>Rhodophyta</taxon>
        <taxon>Florideophyceae</taxon>
        <taxon>Rhodymeniophycidae</taxon>
        <taxon>Ceramiales</taxon>
        <taxon>Delesseriaceae</taxon>
        <taxon>Apoglossum</taxon>
    </lineage>
</organism>
<dbReference type="PANTHER" id="PTHR21349">
    <property type="entry name" value="50S RIBOSOMAL PROTEIN L21"/>
    <property type="match status" value="1"/>
</dbReference>
<keyword evidence="7" id="KW-0687">Ribonucleoprotein</keyword>
<keyword evidence="3 9" id="KW-0934">Plastid</keyword>
<evidence type="ECO:0000256" key="8">
    <source>
        <dbReference type="ARBA" id="ARBA00035397"/>
    </source>
</evidence>
<dbReference type="InterPro" id="IPR018258">
    <property type="entry name" value="Ribosomal_bL21_CS"/>
</dbReference>
<dbReference type="EMBL" id="MK814612">
    <property type="protein sequence ID" value="QCI04573.1"/>
    <property type="molecule type" value="Genomic_DNA"/>
</dbReference>
<gene>
    <name evidence="9" type="primary">rpl21</name>
</gene>
<evidence type="ECO:0000313" key="9">
    <source>
        <dbReference type="EMBL" id="QCI04573.1"/>
    </source>
</evidence>
<dbReference type="PROSITE" id="PS01169">
    <property type="entry name" value="RIBOSOMAL_L21"/>
    <property type="match status" value="1"/>
</dbReference>
<keyword evidence="4" id="KW-0699">rRNA-binding</keyword>
<dbReference type="GO" id="GO:0005762">
    <property type="term" value="C:mitochondrial large ribosomal subunit"/>
    <property type="evidence" value="ECO:0007669"/>
    <property type="project" value="TreeGrafter"/>
</dbReference>
<dbReference type="NCBIfam" id="TIGR00061">
    <property type="entry name" value="L21"/>
    <property type="match status" value="1"/>
</dbReference>